<dbReference type="Proteomes" id="UP000011976">
    <property type="component" value="Unassembled WGS sequence"/>
</dbReference>
<dbReference type="STRING" id="1151754.M9LZT0"/>
<dbReference type="PANTHER" id="PTHR23512">
    <property type="entry name" value="MAJOR FACILITATOR SUPERFAMILY DOMAIN-CONTAINING PROTEIN 1"/>
    <property type="match status" value="1"/>
</dbReference>
<dbReference type="GO" id="GO:0016020">
    <property type="term" value="C:membrane"/>
    <property type="evidence" value="ECO:0007669"/>
    <property type="project" value="UniProtKB-SubCell"/>
</dbReference>
<protein>
    <recommendedName>
        <fullName evidence="15">Lysosomal dipeptide transporter MFSD1</fullName>
    </recommendedName>
    <alternativeName>
        <fullName evidence="16">Major facilitator superfamily domain-containing protein 1</fullName>
    </alternativeName>
</protein>
<evidence type="ECO:0000256" key="2">
    <source>
        <dbReference type="ARBA" id="ARBA00044876"/>
    </source>
</evidence>
<evidence type="ECO:0000256" key="4">
    <source>
        <dbReference type="ARBA" id="ARBA00044881"/>
    </source>
</evidence>
<evidence type="ECO:0000313" key="21">
    <source>
        <dbReference type="EMBL" id="GAC72950.1"/>
    </source>
</evidence>
<feature type="transmembrane region" description="Helical" evidence="20">
    <location>
        <begin position="445"/>
        <end position="464"/>
    </location>
</feature>
<dbReference type="AlphaFoldDB" id="M9LZT0"/>
<evidence type="ECO:0000256" key="8">
    <source>
        <dbReference type="ARBA" id="ARBA00044898"/>
    </source>
</evidence>
<dbReference type="SUPFAM" id="SSF103473">
    <property type="entry name" value="MFS general substrate transporter"/>
    <property type="match status" value="1"/>
</dbReference>
<evidence type="ECO:0000256" key="3">
    <source>
        <dbReference type="ARBA" id="ARBA00044878"/>
    </source>
</evidence>
<evidence type="ECO:0000256" key="18">
    <source>
        <dbReference type="ARBA" id="ARBA00046376"/>
    </source>
</evidence>
<evidence type="ECO:0000256" key="12">
    <source>
        <dbReference type="ARBA" id="ARBA00044912"/>
    </source>
</evidence>
<comment type="catalytic activity">
    <reaction evidence="5">
        <text>L-alpha-aminoacyl-L-histidine(out) = L-alpha-aminoacyl-L-histidine(in)</text>
        <dbReference type="Rhea" id="RHEA:79375"/>
        <dbReference type="ChEBI" id="CHEBI:229967"/>
    </reaction>
</comment>
<feature type="compositionally biased region" description="Low complexity" evidence="19">
    <location>
        <begin position="329"/>
        <end position="341"/>
    </location>
</feature>
<evidence type="ECO:0000256" key="11">
    <source>
        <dbReference type="ARBA" id="ARBA00044903"/>
    </source>
</evidence>
<comment type="catalytic activity">
    <reaction evidence="10">
        <text>L-lysyl-L-lysine(out) = L-lysyl-L-lysine(in)</text>
        <dbReference type="Rhea" id="RHEA:79403"/>
        <dbReference type="ChEBI" id="CHEBI:229956"/>
    </reaction>
</comment>
<dbReference type="GO" id="GO:0022857">
    <property type="term" value="F:transmembrane transporter activity"/>
    <property type="evidence" value="ECO:0007669"/>
    <property type="project" value="InterPro"/>
</dbReference>
<keyword evidence="20" id="KW-1133">Transmembrane helix</keyword>
<dbReference type="PANTHER" id="PTHR23512:SF12">
    <property type="entry name" value="TRANSPORTER, PUTATIVE (AFU_ORTHOLOGUE AFUA_4G00260)-RELATED"/>
    <property type="match status" value="1"/>
</dbReference>
<comment type="catalytic activity">
    <reaction evidence="7">
        <text>L-alpha-aminoacyl-L-lysine(out) = L-alpha-aminoacyl-L-lysine(in)</text>
        <dbReference type="Rhea" id="RHEA:79383"/>
        <dbReference type="ChEBI" id="CHEBI:229966"/>
    </reaction>
</comment>
<comment type="subcellular location">
    <subcellularLocation>
        <location evidence="1">Membrane</location>
        <topology evidence="1">Multi-pass membrane protein</topology>
    </subcellularLocation>
</comment>
<evidence type="ECO:0000256" key="13">
    <source>
        <dbReference type="ARBA" id="ARBA00044919"/>
    </source>
</evidence>
<feature type="compositionally biased region" description="Basic and acidic residues" evidence="19">
    <location>
        <begin position="220"/>
        <end position="230"/>
    </location>
</feature>
<feature type="transmembrane region" description="Helical" evidence="20">
    <location>
        <begin position="238"/>
        <end position="258"/>
    </location>
</feature>
<evidence type="ECO:0000256" key="6">
    <source>
        <dbReference type="ARBA" id="ARBA00044891"/>
    </source>
</evidence>
<evidence type="ECO:0000256" key="9">
    <source>
        <dbReference type="ARBA" id="ARBA00044899"/>
    </source>
</evidence>
<comment type="catalytic activity">
    <reaction evidence="13">
        <text>L-alanyl-L-lysine(out) = L-alanyl-L-lysine(in)</text>
        <dbReference type="Rhea" id="RHEA:79415"/>
        <dbReference type="ChEBI" id="CHEBI:192470"/>
    </reaction>
</comment>
<comment type="catalytic activity">
    <reaction evidence="2">
        <text>L-lysyl-L-alanine(out) = L-lysyl-L-alanine(in)</text>
        <dbReference type="Rhea" id="RHEA:79399"/>
        <dbReference type="ChEBI" id="CHEBI:229954"/>
    </reaction>
</comment>
<comment type="catalytic activity">
    <reaction evidence="11">
        <text>L-arginyl-glycine(out) = L-arginyl-glycine(in)</text>
        <dbReference type="Rhea" id="RHEA:79391"/>
        <dbReference type="ChEBI" id="CHEBI:229955"/>
    </reaction>
</comment>
<evidence type="ECO:0000256" key="19">
    <source>
        <dbReference type="SAM" id="MobiDB-lite"/>
    </source>
</evidence>
<evidence type="ECO:0000256" key="17">
    <source>
        <dbReference type="ARBA" id="ARBA00045709"/>
    </source>
</evidence>
<dbReference type="InterPro" id="IPR052187">
    <property type="entry name" value="MFSD1"/>
</dbReference>
<feature type="region of interest" description="Disordered" evidence="19">
    <location>
        <begin position="211"/>
        <end position="232"/>
    </location>
</feature>
<feature type="transmembrane region" description="Helical" evidence="20">
    <location>
        <begin position="470"/>
        <end position="495"/>
    </location>
</feature>
<comment type="subunit">
    <text evidence="18">Homodimer. Interacts with lysosomal protein GLMP (via lumenal domain); the interaction starts while both proteins are still in the endoplasmic reticulum and is required for stabilization of MFSD1 in lysosomes but has no direct effect on its targeting to lysosomes or transporter activity.</text>
</comment>
<accession>M9LZT0</accession>
<dbReference type="OrthoDB" id="424834at2759"/>
<feature type="transmembrane region" description="Helical" evidence="20">
    <location>
        <begin position="278"/>
        <end position="300"/>
    </location>
</feature>
<evidence type="ECO:0000256" key="1">
    <source>
        <dbReference type="ARBA" id="ARBA00004141"/>
    </source>
</evidence>
<comment type="catalytic activity">
    <reaction evidence="3">
        <text>L-histidyl-glycine(out) = L-histidyl-glycine(in)</text>
        <dbReference type="Rhea" id="RHEA:79395"/>
        <dbReference type="ChEBI" id="CHEBI:229957"/>
    </reaction>
</comment>
<dbReference type="EMBL" id="DF196773">
    <property type="protein sequence ID" value="GAC72950.1"/>
    <property type="molecule type" value="Genomic_DNA"/>
</dbReference>
<comment type="catalytic activity">
    <reaction evidence="14">
        <text>L-lysyl-glycine(out) = L-lysyl-glycine(in)</text>
        <dbReference type="Rhea" id="RHEA:79407"/>
        <dbReference type="ChEBI" id="CHEBI:191202"/>
    </reaction>
</comment>
<evidence type="ECO:0000256" key="20">
    <source>
        <dbReference type="SAM" id="Phobius"/>
    </source>
</evidence>
<proteinExistence type="predicted"/>
<gene>
    <name evidence="21" type="ORF">PANT_7c00352</name>
</gene>
<reference evidence="22" key="1">
    <citation type="journal article" date="2013" name="Genome Announc.">
        <title>Genome sequence of the basidiomycetous yeast Pseudozyma antarctica T-34, a producer of the glycolipid biosurfactants mannosylerythritol lipids.</title>
        <authorList>
            <person name="Morita T."/>
            <person name="Koike H."/>
            <person name="Koyama Y."/>
            <person name="Hagiwara H."/>
            <person name="Ito E."/>
            <person name="Fukuoka T."/>
            <person name="Imura T."/>
            <person name="Machida M."/>
            <person name="Kitamoto D."/>
        </authorList>
    </citation>
    <scope>NUCLEOTIDE SEQUENCE [LARGE SCALE GENOMIC DNA]</scope>
    <source>
        <strain evidence="22">T-34</strain>
    </source>
</reference>
<feature type="region of interest" description="Disordered" evidence="19">
    <location>
        <begin position="1"/>
        <end position="45"/>
    </location>
</feature>
<comment type="catalytic activity">
    <reaction evidence="12">
        <text>L-histidyl-L-alpha-amino acid(out) = L-histidyl-L-alpha-amino acid(in)</text>
        <dbReference type="Rhea" id="RHEA:79379"/>
        <dbReference type="ChEBI" id="CHEBI:229964"/>
    </reaction>
</comment>
<dbReference type="InterPro" id="IPR036259">
    <property type="entry name" value="MFS_trans_sf"/>
</dbReference>
<comment type="catalytic activity">
    <reaction evidence="8">
        <text>L-aspartyl-L-lysine(out) = L-aspartyl-L-lysine(in)</text>
        <dbReference type="Rhea" id="RHEA:79411"/>
        <dbReference type="ChEBI" id="CHEBI:229953"/>
    </reaction>
</comment>
<comment type="function">
    <text evidence="17">Lysosomal dipeptide uniporter that selectively exports lysine, arginine or histidine-containing dipeptides with a net positive charge from the lysosome lumen into the cytosol. Could play a role in a specific type of protein O-glycosylation indirectly regulating macrophages migration and tissue invasion. Also essential for liver homeostasis.</text>
</comment>
<comment type="catalytic activity">
    <reaction evidence="6">
        <text>L-lysyl-L-alpha-amino acid(out) = L-lysyl-L-alpha-amino acid(in)</text>
        <dbReference type="Rhea" id="RHEA:79387"/>
        <dbReference type="ChEBI" id="CHEBI:229965"/>
    </reaction>
</comment>
<sequence>MSQPARSSEVAAAPDTFRAADIEPAARSTSSLSPPSEKDARSSEHVAATTIIPHLPANDHDRDGILDAQAGAVGATWKHRVPALLMIIFFTLGSNFAQSSLSPLKSTLKKKVPGVNNARYGAIASAEQLVNGVLPLFSGIMIDYYGPSITSLLSSTAILVGSIVRAVGGHRSSFATILAGQIIFGFGSTTIETSQSKLYTHWCRGNQLIEDESESQDAQAEPKPETDSKKSSKWYNSFSSAGWLGFVYGLDIAMGRVFNVMGKMSSIPVGEATGKWYWSFWLSAILCAVTLVLNAVYVMYERSLPRQMRVVTGRQLAAQEASLSASTSLAASNNNSASSLTKDTPSKESKPYVKPRTLRPFSHRHWKLLTLSVGAIPASFWLITMTQVLQSGAVNAYNANLAEVVELTRGKSKLMAGYASSVGQVPPIVLTPLLGLMFDLFGRRMYYVSGCAALWVLVFVLLVFSNVNAYVPVVLGSVALSFNALPFIASIPLLVPNQASIGTAFGIWKCFNSAGSVTMDVSFGAIQDLTPRGRNQFKNAFAFLIALKSIDVIYGMVYHAIDKKYFGGVLKLNEKQLQRKMHHDDEEAKKEALRKPIALWTAAGCLLLIAFVTTSYVLYITYSIGT</sequence>
<comment type="catalytic activity">
    <reaction evidence="4">
        <text>L-alpha-aminoacyl-L-arginine(out) = L-alpha-aminoacyl-L-arginine(in)</text>
        <dbReference type="Rhea" id="RHEA:79367"/>
        <dbReference type="ChEBI" id="CHEBI:229968"/>
    </reaction>
</comment>
<name>M9LZT0_PSEA3</name>
<feature type="region of interest" description="Disordered" evidence="19">
    <location>
        <begin position="329"/>
        <end position="354"/>
    </location>
</feature>
<evidence type="ECO:0000256" key="15">
    <source>
        <dbReference type="ARBA" id="ARBA00044985"/>
    </source>
</evidence>
<dbReference type="Pfam" id="PF07690">
    <property type="entry name" value="MFS_1"/>
    <property type="match status" value="1"/>
</dbReference>
<evidence type="ECO:0000313" key="22">
    <source>
        <dbReference type="Proteomes" id="UP000011976"/>
    </source>
</evidence>
<organism evidence="21 22">
    <name type="scientific">Pseudozyma antarctica (strain T-34)</name>
    <name type="common">Yeast</name>
    <name type="synonym">Candida antarctica</name>
    <dbReference type="NCBI Taxonomy" id="1151754"/>
    <lineage>
        <taxon>Eukaryota</taxon>
        <taxon>Fungi</taxon>
        <taxon>Dikarya</taxon>
        <taxon>Basidiomycota</taxon>
        <taxon>Ustilaginomycotina</taxon>
        <taxon>Ustilaginomycetes</taxon>
        <taxon>Ustilaginales</taxon>
        <taxon>Ustilaginaceae</taxon>
        <taxon>Moesziomyces</taxon>
    </lineage>
</organism>
<evidence type="ECO:0000256" key="10">
    <source>
        <dbReference type="ARBA" id="ARBA00044900"/>
    </source>
</evidence>
<evidence type="ECO:0000256" key="16">
    <source>
        <dbReference type="ARBA" id="ARBA00045018"/>
    </source>
</evidence>
<keyword evidence="20" id="KW-0472">Membrane</keyword>
<evidence type="ECO:0000256" key="5">
    <source>
        <dbReference type="ARBA" id="ARBA00044884"/>
    </source>
</evidence>
<dbReference type="Gene3D" id="1.20.1250.20">
    <property type="entry name" value="MFS general substrate transporter like domains"/>
    <property type="match status" value="2"/>
</dbReference>
<comment type="catalytic activity">
    <reaction evidence="9">
        <text>L-arginyl-L-alpha-amino acid(out) = L-arginyl-L-alpha-amino acid(in)</text>
        <dbReference type="Rhea" id="RHEA:79371"/>
        <dbReference type="ChEBI" id="CHEBI:84315"/>
    </reaction>
</comment>
<evidence type="ECO:0000256" key="7">
    <source>
        <dbReference type="ARBA" id="ARBA00044893"/>
    </source>
</evidence>
<keyword evidence="20" id="KW-0812">Transmembrane</keyword>
<feature type="transmembrane region" description="Helical" evidence="20">
    <location>
        <begin position="597"/>
        <end position="622"/>
    </location>
</feature>
<evidence type="ECO:0000256" key="14">
    <source>
        <dbReference type="ARBA" id="ARBA00044924"/>
    </source>
</evidence>
<feature type="transmembrane region" description="Helical" evidence="20">
    <location>
        <begin position="540"/>
        <end position="561"/>
    </location>
</feature>
<dbReference type="InterPro" id="IPR011701">
    <property type="entry name" value="MFS"/>
</dbReference>
<feature type="transmembrane region" description="Helical" evidence="20">
    <location>
        <begin position="368"/>
        <end position="389"/>
    </location>
</feature>